<dbReference type="EMBL" id="JARGEQ010000090">
    <property type="protein sequence ID" value="MDF1586506.1"/>
    <property type="molecule type" value="Genomic_DNA"/>
</dbReference>
<dbReference type="AlphaFoldDB" id="A0AAP3XR95"/>
<dbReference type="SUPFAM" id="SSF53448">
    <property type="entry name" value="Nucleotide-diphospho-sugar transferases"/>
    <property type="match status" value="1"/>
</dbReference>
<gene>
    <name evidence="2" type="ORF">PZ740_08930</name>
</gene>
<dbReference type="PANTHER" id="PTHR47183">
    <property type="entry name" value="GLUCOSE-1-PHOSPHATE CYTIDYLYLTRANSFERASE-RELATED"/>
    <property type="match status" value="1"/>
</dbReference>
<dbReference type="InterPro" id="IPR013446">
    <property type="entry name" value="G1P_cyt_trans-like"/>
</dbReference>
<dbReference type="GO" id="GO:0047343">
    <property type="term" value="F:glucose-1-phosphate cytidylyltransferase activity"/>
    <property type="evidence" value="ECO:0007669"/>
    <property type="project" value="InterPro"/>
</dbReference>
<keyword evidence="3" id="KW-1185">Reference proteome</keyword>
<proteinExistence type="predicted"/>
<dbReference type="InterPro" id="IPR029044">
    <property type="entry name" value="Nucleotide-diphossugar_trans"/>
</dbReference>
<comment type="caution">
    <text evidence="2">The sequence shown here is derived from an EMBL/GenBank/DDBJ whole genome shotgun (WGS) entry which is preliminary data.</text>
</comment>
<dbReference type="PANTHER" id="PTHR47183:SF3">
    <property type="entry name" value="TRANSFERASE"/>
    <property type="match status" value="1"/>
</dbReference>
<dbReference type="Gene3D" id="3.90.550.10">
    <property type="entry name" value="Spore Coat Polysaccharide Biosynthesis Protein SpsA, Chain A"/>
    <property type="match status" value="1"/>
</dbReference>
<feature type="domain" description="Nucleotidyl transferase" evidence="1">
    <location>
        <begin position="13"/>
        <end position="210"/>
    </location>
</feature>
<sequence>MRSPAPADVPVFILCGGLGTRLGDVTRNLPKPMIDVGGRPLLLHVMGCYGRWGFRRFVLCTGWRGEIISQYFLNFSGIAQDFTLETRSREVIFHQSVPMPDWEITIARTGDAAQTGARIARAAARYLGDAEHFAVTYGDGVTDADLGAELNFHAGHGRLATSLGVHGRSQFGHLELREDGAAGFLEKPLLDGRWISGGFFLFRRAFLDHLSTGDACVLEGEPLRRLSELGELRMYPYGGFWSCVDTLRDREEMHALWESGAAPWRGAE</sequence>
<evidence type="ECO:0000259" key="1">
    <source>
        <dbReference type="Pfam" id="PF00483"/>
    </source>
</evidence>
<protein>
    <submittedName>
        <fullName evidence="2">Sugar phosphate nucleotidyltransferase</fullName>
    </submittedName>
</protein>
<organism evidence="2 3">
    <name type="scientific">Marinimicrococcus flavescens</name>
    <dbReference type="NCBI Taxonomy" id="3031815"/>
    <lineage>
        <taxon>Bacteria</taxon>
        <taxon>Pseudomonadati</taxon>
        <taxon>Pseudomonadota</taxon>
        <taxon>Alphaproteobacteria</taxon>
        <taxon>Geminicoccales</taxon>
        <taxon>Geminicoccaceae</taxon>
        <taxon>Marinimicrococcus</taxon>
    </lineage>
</organism>
<accession>A0AAP3XR95</accession>
<dbReference type="Proteomes" id="UP001301140">
    <property type="component" value="Unassembled WGS sequence"/>
</dbReference>
<dbReference type="Pfam" id="PF00483">
    <property type="entry name" value="NTP_transferase"/>
    <property type="match status" value="1"/>
</dbReference>
<dbReference type="RefSeq" id="WP_327788921.1">
    <property type="nucleotide sequence ID" value="NZ_JARGEQ010000090.1"/>
</dbReference>
<reference evidence="2 3" key="1">
    <citation type="submission" date="2023-03" db="EMBL/GenBank/DDBJ databases">
        <title>YIM 152171 draft genome.</title>
        <authorList>
            <person name="Yang Z."/>
        </authorList>
    </citation>
    <scope>NUCLEOTIDE SEQUENCE [LARGE SCALE GENOMIC DNA]</scope>
    <source>
        <strain evidence="2 3">YIM 152171</strain>
    </source>
</reference>
<evidence type="ECO:0000313" key="3">
    <source>
        <dbReference type="Proteomes" id="UP001301140"/>
    </source>
</evidence>
<evidence type="ECO:0000313" key="2">
    <source>
        <dbReference type="EMBL" id="MDF1586506.1"/>
    </source>
</evidence>
<dbReference type="InterPro" id="IPR005835">
    <property type="entry name" value="NTP_transferase_dom"/>
</dbReference>
<name>A0AAP3XR95_9PROT</name>